<dbReference type="InterPro" id="IPR001279">
    <property type="entry name" value="Metallo-B-lactamas"/>
</dbReference>
<dbReference type="Gene3D" id="3.60.15.10">
    <property type="entry name" value="Ribonuclease Z/Hydroxyacylglutathione hydrolase-like"/>
    <property type="match status" value="1"/>
</dbReference>
<dbReference type="Proteomes" id="UP001150924">
    <property type="component" value="Unassembled WGS sequence"/>
</dbReference>
<dbReference type="PANTHER" id="PTHR30619">
    <property type="entry name" value="DNA INTERNALIZATION/COMPETENCE PROTEIN COMEC/REC2"/>
    <property type="match status" value="1"/>
</dbReference>
<dbReference type="EMBL" id="JAPNKE010000002">
    <property type="protein sequence ID" value="MCY1006588.1"/>
    <property type="molecule type" value="Genomic_DNA"/>
</dbReference>
<dbReference type="AlphaFoldDB" id="A0A9X3EVZ9"/>
<reference evidence="2" key="1">
    <citation type="submission" date="2022-11" db="EMBL/GenBank/DDBJ databases">
        <title>Minimal conservation of predation-associated metabolite biosynthetic gene clusters underscores biosynthetic potential of Myxococcota including descriptions for ten novel species: Archangium lansinium sp. nov., Myxococcus landrumus sp. nov., Nannocystis bai.</title>
        <authorList>
            <person name="Ahearne A."/>
            <person name="Stevens C."/>
            <person name="Phillips K."/>
        </authorList>
    </citation>
    <scope>NUCLEOTIDE SEQUENCE</scope>
    <source>
        <strain evidence="2">Na p29</strain>
    </source>
</reference>
<evidence type="ECO:0000313" key="2">
    <source>
        <dbReference type="EMBL" id="MCY1006588.1"/>
    </source>
</evidence>
<dbReference type="Pfam" id="PF00753">
    <property type="entry name" value="Lactamase_B"/>
    <property type="match status" value="1"/>
</dbReference>
<name>A0A9X3EVZ9_9BACT</name>
<dbReference type="PANTHER" id="PTHR30619:SF1">
    <property type="entry name" value="RECOMBINATION PROTEIN 2"/>
    <property type="match status" value="1"/>
</dbReference>
<sequence length="316" mass="32657">MLQKRPDFDRPHRVHANFFFTLSLVSAAPLAPLDVGPGLAPPSSGPGFHFIDVGQGSALLLVGREGHAVLIDAGPPPASEPILAALAAHDLAAVDLWIFSHFDNDHIGGFARALAGPDNLAGTDDDLELRERWDRGMDGMPETPAALAYAAATSPRTAARPGDRWDAPGITVRVVAAGSPPERAAENERGLALCIEVEGTTLLAPGDLPFVQVEAAARACGAVDVLWTSHHGSRTGISQAVLAAAAPALVVISAGGDNPYCHPHPETLSLLQTYAVWATDLAGASPHGPCPGLAAAWGPEHHLALADLWLPAGGAD</sequence>
<feature type="domain" description="Metallo-beta-lactamase" evidence="1">
    <location>
        <begin position="55"/>
        <end position="230"/>
    </location>
</feature>
<accession>A0A9X3EVZ9</accession>
<dbReference type="InterPro" id="IPR052159">
    <property type="entry name" value="Competence_DNA_uptake"/>
</dbReference>
<dbReference type="InterPro" id="IPR036866">
    <property type="entry name" value="RibonucZ/Hydroxyglut_hydro"/>
</dbReference>
<dbReference type="SUPFAM" id="SSF56281">
    <property type="entry name" value="Metallo-hydrolase/oxidoreductase"/>
    <property type="match status" value="1"/>
</dbReference>
<gene>
    <name evidence="2" type="ORF">OV079_13700</name>
</gene>
<organism evidence="2 3">
    <name type="scientific">Nannocystis pusilla</name>
    <dbReference type="NCBI Taxonomy" id="889268"/>
    <lineage>
        <taxon>Bacteria</taxon>
        <taxon>Pseudomonadati</taxon>
        <taxon>Myxococcota</taxon>
        <taxon>Polyangia</taxon>
        <taxon>Nannocystales</taxon>
        <taxon>Nannocystaceae</taxon>
        <taxon>Nannocystis</taxon>
    </lineage>
</organism>
<evidence type="ECO:0000259" key="1">
    <source>
        <dbReference type="SMART" id="SM00849"/>
    </source>
</evidence>
<keyword evidence="3" id="KW-1185">Reference proteome</keyword>
<evidence type="ECO:0000313" key="3">
    <source>
        <dbReference type="Proteomes" id="UP001150924"/>
    </source>
</evidence>
<protein>
    <submittedName>
        <fullName evidence="2">MBL fold metallo-hydrolase</fullName>
    </submittedName>
</protein>
<comment type="caution">
    <text evidence="2">The sequence shown here is derived from an EMBL/GenBank/DDBJ whole genome shotgun (WGS) entry which is preliminary data.</text>
</comment>
<dbReference type="RefSeq" id="WP_267768852.1">
    <property type="nucleotide sequence ID" value="NZ_JAPNKE010000002.1"/>
</dbReference>
<dbReference type="SMART" id="SM00849">
    <property type="entry name" value="Lactamase_B"/>
    <property type="match status" value="1"/>
</dbReference>
<proteinExistence type="predicted"/>